<protein>
    <submittedName>
        <fullName evidence="2">Uncharacterized protein</fullName>
    </submittedName>
</protein>
<evidence type="ECO:0000313" key="3">
    <source>
        <dbReference type="Proteomes" id="UP000323439"/>
    </source>
</evidence>
<sequence length="170" mass="19801">MSLDEQKEKLSVKIDEKKVKLEEKKTQAKINRKERKIALKEKYTDKKISAHVEKAIKKVYKAEDDADSDILKLLDKVDKEIEKDEEKPIEFIIFKAGNQLEEIVLNTQLKMQKAKNELIKNLEKDMENVADLIGLEVDLAVFKDEMDEVSTILDERIEIEKETLELNADK</sequence>
<reference evidence="2 3" key="1">
    <citation type="submission" date="2016-10" db="EMBL/GenBank/DDBJ databases">
        <authorList>
            <person name="Varghese N."/>
            <person name="Submissions S."/>
        </authorList>
    </citation>
    <scope>NUCLEOTIDE SEQUENCE [LARGE SCALE GENOMIC DNA]</scope>
    <source>
        <strain evidence="2 3">DSM 16643</strain>
    </source>
</reference>
<feature type="coiled-coil region" evidence="1">
    <location>
        <begin position="97"/>
        <end position="132"/>
    </location>
</feature>
<name>A0A1G5VDD2_9EURY</name>
<accession>A0A1G5VDD2</accession>
<proteinExistence type="predicted"/>
<dbReference type="EMBL" id="FMXB01000003">
    <property type="protein sequence ID" value="SDA43257.1"/>
    <property type="molecule type" value="Genomic_DNA"/>
</dbReference>
<gene>
    <name evidence="2" type="ORF">SAMN02910315_00515</name>
</gene>
<dbReference type="AlphaFoldDB" id="A0A1G5VDD2"/>
<dbReference type="OrthoDB" id="78227at2157"/>
<dbReference type="Proteomes" id="UP000323439">
    <property type="component" value="Unassembled WGS sequence"/>
</dbReference>
<organism evidence="2 3">
    <name type="scientific">Methanobrevibacter millerae</name>
    <dbReference type="NCBI Taxonomy" id="230361"/>
    <lineage>
        <taxon>Archaea</taxon>
        <taxon>Methanobacteriati</taxon>
        <taxon>Methanobacteriota</taxon>
        <taxon>Methanomada group</taxon>
        <taxon>Methanobacteria</taxon>
        <taxon>Methanobacteriales</taxon>
        <taxon>Methanobacteriaceae</taxon>
        <taxon>Methanobrevibacter</taxon>
    </lineage>
</organism>
<dbReference type="RefSeq" id="WP_149731151.1">
    <property type="nucleotide sequence ID" value="NZ_FMXB01000003.1"/>
</dbReference>
<keyword evidence="3" id="KW-1185">Reference proteome</keyword>
<keyword evidence="1" id="KW-0175">Coiled coil</keyword>
<evidence type="ECO:0000313" key="2">
    <source>
        <dbReference type="EMBL" id="SDA43257.1"/>
    </source>
</evidence>
<dbReference type="STRING" id="230361.sm9_0134"/>
<evidence type="ECO:0000256" key="1">
    <source>
        <dbReference type="SAM" id="Coils"/>
    </source>
</evidence>